<dbReference type="InterPro" id="IPR036188">
    <property type="entry name" value="FAD/NAD-bd_sf"/>
</dbReference>
<evidence type="ECO:0000256" key="4">
    <source>
        <dbReference type="ARBA" id="ARBA00023002"/>
    </source>
</evidence>
<evidence type="ECO:0000256" key="1">
    <source>
        <dbReference type="ARBA" id="ARBA00010139"/>
    </source>
</evidence>
<evidence type="ECO:0000256" key="3">
    <source>
        <dbReference type="ARBA" id="ARBA00022827"/>
    </source>
</evidence>
<keyword evidence="4" id="KW-0560">Oxidoreductase</keyword>
<keyword evidence="3" id="KW-0274">FAD</keyword>
<dbReference type="InterPro" id="IPR051209">
    <property type="entry name" value="FAD-bind_Monooxygenase_sf"/>
</dbReference>
<feature type="compositionally biased region" description="Basic and acidic residues" evidence="5">
    <location>
        <begin position="575"/>
        <end position="594"/>
    </location>
</feature>
<gene>
    <name evidence="6" type="ORF">F5X68DRAFT_234508</name>
</gene>
<dbReference type="GO" id="GO:0004499">
    <property type="term" value="F:N,N-dimethylaniline monooxygenase activity"/>
    <property type="evidence" value="ECO:0007669"/>
    <property type="project" value="InterPro"/>
</dbReference>
<evidence type="ECO:0008006" key="8">
    <source>
        <dbReference type="Google" id="ProtNLM"/>
    </source>
</evidence>
<evidence type="ECO:0000313" key="7">
    <source>
        <dbReference type="Proteomes" id="UP000770015"/>
    </source>
</evidence>
<dbReference type="SUPFAM" id="SSF51905">
    <property type="entry name" value="FAD/NAD(P)-binding domain"/>
    <property type="match status" value="2"/>
</dbReference>
<reference evidence="6" key="1">
    <citation type="journal article" date="2021" name="Nat. Commun.">
        <title>Genetic determinants of endophytism in the Arabidopsis root mycobiome.</title>
        <authorList>
            <person name="Mesny F."/>
            <person name="Miyauchi S."/>
            <person name="Thiergart T."/>
            <person name="Pickel B."/>
            <person name="Atanasova L."/>
            <person name="Karlsson M."/>
            <person name="Huettel B."/>
            <person name="Barry K.W."/>
            <person name="Haridas S."/>
            <person name="Chen C."/>
            <person name="Bauer D."/>
            <person name="Andreopoulos W."/>
            <person name="Pangilinan J."/>
            <person name="LaButti K."/>
            <person name="Riley R."/>
            <person name="Lipzen A."/>
            <person name="Clum A."/>
            <person name="Drula E."/>
            <person name="Henrissat B."/>
            <person name="Kohler A."/>
            <person name="Grigoriev I.V."/>
            <person name="Martin F.M."/>
            <person name="Hacquard S."/>
        </authorList>
    </citation>
    <scope>NUCLEOTIDE SEQUENCE</scope>
    <source>
        <strain evidence="6">MPI-SDFR-AT-0117</strain>
    </source>
</reference>
<dbReference type="EMBL" id="JAGSXJ010000020">
    <property type="protein sequence ID" value="KAH6679992.1"/>
    <property type="molecule type" value="Genomic_DNA"/>
</dbReference>
<evidence type="ECO:0000256" key="5">
    <source>
        <dbReference type="SAM" id="MobiDB-lite"/>
    </source>
</evidence>
<evidence type="ECO:0000256" key="2">
    <source>
        <dbReference type="ARBA" id="ARBA00022630"/>
    </source>
</evidence>
<dbReference type="PANTHER" id="PTHR42877:SF4">
    <property type="entry name" value="FAD_NAD(P)-BINDING DOMAIN-CONTAINING PROTEIN-RELATED"/>
    <property type="match status" value="1"/>
</dbReference>
<dbReference type="Pfam" id="PF00743">
    <property type="entry name" value="FMO-like"/>
    <property type="match status" value="1"/>
</dbReference>
<comment type="similarity">
    <text evidence="1">Belongs to the FAD-binding monooxygenase family.</text>
</comment>
<dbReference type="AlphaFoldDB" id="A0A9P8V6M4"/>
<dbReference type="OrthoDB" id="74360at2759"/>
<keyword evidence="2" id="KW-0285">Flavoprotein</keyword>
<sequence>MPASMSSTTLGKKMRCIVIGAGVSGILIAIKLQEAFGSDVEIAVFEKNADVGGTWLENRYPGCACDVPSHIYQYSFSPNPNWSTFYAPSAEIKAYLKAVASHHGVDKYMFFNSTVTKAQWNSESSTWTVSVAGQGEFESEILFNAGGILNHFQLPSITGLDSFKGPVIHTANWDNGTDLCDKRVAIIGAGASAIQTLPAIRTQVKHVDVYIRTPSWIMGQVLESRAPAGPGMSYTEAERETFKDDPAFSLRIRKEMEAASNKVLKAFVRGSPEQIELRARLETRMRELVPDPALQASLIPKFDVGCRRLSPGEPYLEALQQPNVLPIFATIDHVTPDGIITSDGILHPADAIIAATGFNTSFRPRFPILGKDSVDLRDLWASDPVAYCGLAVSGFPNYLVFLGPNTPIGNGAVMGTLEATADYFIRLIRKMKRQGVSSFDVRAEAQADFDTHTREVMEEMVWTGQCNSWYKNAEGKIVALWPGSSLHYREVLAENRWEDYEWRHGEGGRGNRYAYWGRGFAEVEGKEGGDLAYYLIEGEPLPLEAYYRSASGFKEGRTVGDVFRRTMGLVNGKDVPNEHDKEINGHHDAEHVRS</sequence>
<name>A0A9P8V6M4_9PEZI</name>
<dbReference type="Gene3D" id="3.50.50.60">
    <property type="entry name" value="FAD/NAD(P)-binding domain"/>
    <property type="match status" value="2"/>
</dbReference>
<proteinExistence type="inferred from homology"/>
<organism evidence="6 7">
    <name type="scientific">Plectosphaerella plurivora</name>
    <dbReference type="NCBI Taxonomy" id="936078"/>
    <lineage>
        <taxon>Eukaryota</taxon>
        <taxon>Fungi</taxon>
        <taxon>Dikarya</taxon>
        <taxon>Ascomycota</taxon>
        <taxon>Pezizomycotina</taxon>
        <taxon>Sordariomycetes</taxon>
        <taxon>Hypocreomycetidae</taxon>
        <taxon>Glomerellales</taxon>
        <taxon>Plectosphaerellaceae</taxon>
        <taxon>Plectosphaerella</taxon>
    </lineage>
</organism>
<dbReference type="InterPro" id="IPR020946">
    <property type="entry name" value="Flavin_mOase-like"/>
</dbReference>
<feature type="region of interest" description="Disordered" evidence="5">
    <location>
        <begin position="574"/>
        <end position="594"/>
    </location>
</feature>
<accession>A0A9P8V6M4</accession>
<comment type="caution">
    <text evidence="6">The sequence shown here is derived from an EMBL/GenBank/DDBJ whole genome shotgun (WGS) entry which is preliminary data.</text>
</comment>
<protein>
    <recommendedName>
        <fullName evidence="8">Flavin-binding monooxygenase</fullName>
    </recommendedName>
</protein>
<dbReference type="Proteomes" id="UP000770015">
    <property type="component" value="Unassembled WGS sequence"/>
</dbReference>
<dbReference type="PANTHER" id="PTHR42877">
    <property type="entry name" value="L-ORNITHINE N(5)-MONOOXYGENASE-RELATED"/>
    <property type="match status" value="1"/>
</dbReference>
<evidence type="ECO:0000313" key="6">
    <source>
        <dbReference type="EMBL" id="KAH6679992.1"/>
    </source>
</evidence>
<dbReference type="GO" id="GO:0050660">
    <property type="term" value="F:flavin adenine dinucleotide binding"/>
    <property type="evidence" value="ECO:0007669"/>
    <property type="project" value="InterPro"/>
</dbReference>
<dbReference type="GO" id="GO:0050661">
    <property type="term" value="F:NADP binding"/>
    <property type="evidence" value="ECO:0007669"/>
    <property type="project" value="InterPro"/>
</dbReference>
<keyword evidence="7" id="KW-1185">Reference proteome</keyword>